<dbReference type="AlphaFoldDB" id="A0A7G9YK23"/>
<protein>
    <submittedName>
        <fullName evidence="1">Uncharacterized protein</fullName>
    </submittedName>
</protein>
<gene>
    <name evidence="1" type="ORF">KGAOHLBL_00001</name>
</gene>
<organism evidence="1">
    <name type="scientific">Candidatus Methanogaster sp. ANME-2c ERB4</name>
    <dbReference type="NCBI Taxonomy" id="2759911"/>
    <lineage>
        <taxon>Archaea</taxon>
        <taxon>Methanobacteriati</taxon>
        <taxon>Methanobacteriota</taxon>
        <taxon>Stenosarchaea group</taxon>
        <taxon>Methanomicrobia</taxon>
        <taxon>Methanosarcinales</taxon>
        <taxon>ANME-2 cluster</taxon>
        <taxon>Candidatus Methanogasteraceae</taxon>
        <taxon>Candidatus Methanogaster</taxon>
    </lineage>
</organism>
<accession>A0A7G9YK23</accession>
<dbReference type="EMBL" id="MT631332">
    <property type="protein sequence ID" value="QNO48357.1"/>
    <property type="molecule type" value="Genomic_DNA"/>
</dbReference>
<evidence type="ECO:0000313" key="1">
    <source>
        <dbReference type="EMBL" id="QNO48357.1"/>
    </source>
</evidence>
<name>A0A7G9YK23_9EURY</name>
<sequence length="65" mass="7118">MESGSSVGNKRMCMLTQTAIRISTTFPSTNGTTKAAEYPIVSVRNTTDRIFVLIGIPFPSCQFLM</sequence>
<proteinExistence type="predicted"/>
<reference evidence="1" key="1">
    <citation type="submission" date="2020-06" db="EMBL/GenBank/DDBJ databases">
        <title>Unique genomic features of the anaerobic methanotrophic archaea.</title>
        <authorList>
            <person name="Chadwick G.L."/>
            <person name="Skennerton C.T."/>
            <person name="Laso-Perez R."/>
            <person name="Leu A.O."/>
            <person name="Speth D.R."/>
            <person name="Yu H."/>
            <person name="Morgan-Lang C."/>
            <person name="Hatzenpichler R."/>
            <person name="Goudeau D."/>
            <person name="Malmstrom R."/>
            <person name="Brazelton W.J."/>
            <person name="Woyke T."/>
            <person name="Hallam S.J."/>
            <person name="Tyson G.W."/>
            <person name="Wegener G."/>
            <person name="Boetius A."/>
            <person name="Orphan V."/>
        </authorList>
    </citation>
    <scope>NUCLEOTIDE SEQUENCE</scope>
</reference>